<feature type="domain" description="Lipid/polyisoprenoid-binding YceI-like" evidence="2">
    <location>
        <begin position="26"/>
        <end position="202"/>
    </location>
</feature>
<evidence type="ECO:0000313" key="3">
    <source>
        <dbReference type="EMBL" id="TSJ75791.1"/>
    </source>
</evidence>
<dbReference type="PANTHER" id="PTHR34406">
    <property type="entry name" value="PROTEIN YCEI"/>
    <property type="match status" value="1"/>
</dbReference>
<sequence>MNSLIRSSLLATALVSAAYAAPQSFDFKDPKGVNNVQFHLDAPLESITGTATGITGTVVFDTAAPTATTGKIILATKSITVGNPLMAEHLHSANWLDVAKYPEITFEAVKVANVKTKGTQVTADLTGNLTVKGVTKEVTVPVTFTHLADKLGARLGDANLKGDLLVLRTTFEINRSDFNIMPGQATDKVAENIVLTLALAGAATK</sequence>
<dbReference type="OrthoDB" id="116832at2"/>
<gene>
    <name evidence="3" type="ORF">FPL22_16130</name>
</gene>
<dbReference type="RefSeq" id="WP_144354064.1">
    <property type="nucleotide sequence ID" value="NZ_CBCRVV010000004.1"/>
</dbReference>
<dbReference type="Gene3D" id="2.40.128.110">
    <property type="entry name" value="Lipid/polyisoprenoid-binding, YceI-like"/>
    <property type="match status" value="1"/>
</dbReference>
<dbReference type="EMBL" id="VMBG01000003">
    <property type="protein sequence ID" value="TSJ75791.1"/>
    <property type="molecule type" value="Genomic_DNA"/>
</dbReference>
<organism evidence="3 4">
    <name type="scientific">Rariglobus hedericola</name>
    <dbReference type="NCBI Taxonomy" id="2597822"/>
    <lineage>
        <taxon>Bacteria</taxon>
        <taxon>Pseudomonadati</taxon>
        <taxon>Verrucomicrobiota</taxon>
        <taxon>Opitutia</taxon>
        <taxon>Opitutales</taxon>
        <taxon>Opitutaceae</taxon>
        <taxon>Rariglobus</taxon>
    </lineage>
</organism>
<keyword evidence="1" id="KW-0732">Signal</keyword>
<evidence type="ECO:0000313" key="4">
    <source>
        <dbReference type="Proteomes" id="UP000315648"/>
    </source>
</evidence>
<dbReference type="InterPro" id="IPR007372">
    <property type="entry name" value="Lipid/polyisoprenoid-bd_YceI"/>
</dbReference>
<accession>A0A556QGP0</accession>
<dbReference type="SUPFAM" id="SSF101874">
    <property type="entry name" value="YceI-like"/>
    <property type="match status" value="1"/>
</dbReference>
<evidence type="ECO:0000256" key="1">
    <source>
        <dbReference type="SAM" id="SignalP"/>
    </source>
</evidence>
<proteinExistence type="predicted"/>
<dbReference type="SMART" id="SM00867">
    <property type="entry name" value="YceI"/>
    <property type="match status" value="1"/>
</dbReference>
<keyword evidence="4" id="KW-1185">Reference proteome</keyword>
<name>A0A556QGP0_9BACT</name>
<dbReference type="InterPro" id="IPR036761">
    <property type="entry name" value="TTHA0802/YceI-like_sf"/>
</dbReference>
<evidence type="ECO:0000259" key="2">
    <source>
        <dbReference type="SMART" id="SM00867"/>
    </source>
</evidence>
<protein>
    <submittedName>
        <fullName evidence="3">YceI family protein</fullName>
    </submittedName>
</protein>
<dbReference type="AlphaFoldDB" id="A0A556QGP0"/>
<comment type="caution">
    <text evidence="3">The sequence shown here is derived from an EMBL/GenBank/DDBJ whole genome shotgun (WGS) entry which is preliminary data.</text>
</comment>
<feature type="chain" id="PRO_5021734850" evidence="1">
    <location>
        <begin position="21"/>
        <end position="205"/>
    </location>
</feature>
<feature type="signal peptide" evidence="1">
    <location>
        <begin position="1"/>
        <end position="20"/>
    </location>
</feature>
<reference evidence="3 4" key="1">
    <citation type="submission" date="2019-07" db="EMBL/GenBank/DDBJ databases">
        <title>Description of 53C-WASEF.</title>
        <authorList>
            <person name="Pitt A."/>
            <person name="Hahn M.W."/>
        </authorList>
    </citation>
    <scope>NUCLEOTIDE SEQUENCE [LARGE SCALE GENOMIC DNA]</scope>
    <source>
        <strain evidence="3 4">53C-WASEF</strain>
    </source>
</reference>
<dbReference type="Proteomes" id="UP000315648">
    <property type="component" value="Unassembled WGS sequence"/>
</dbReference>
<dbReference type="Pfam" id="PF04264">
    <property type="entry name" value="YceI"/>
    <property type="match status" value="1"/>
</dbReference>
<dbReference type="PANTHER" id="PTHR34406:SF1">
    <property type="entry name" value="PROTEIN YCEI"/>
    <property type="match status" value="1"/>
</dbReference>